<dbReference type="KEGG" id="msx:AU14_02335"/>
<dbReference type="PROSITE" id="PS50931">
    <property type="entry name" value="HTH_LYSR"/>
    <property type="match status" value="1"/>
</dbReference>
<dbReference type="SUPFAM" id="SSF46785">
    <property type="entry name" value="Winged helix' DNA-binding domain"/>
    <property type="match status" value="1"/>
</dbReference>
<feature type="domain" description="HTH lysR-type" evidence="5">
    <location>
        <begin position="8"/>
        <end position="65"/>
    </location>
</feature>
<accession>W5YFF1</accession>
<evidence type="ECO:0000256" key="2">
    <source>
        <dbReference type="ARBA" id="ARBA00023015"/>
    </source>
</evidence>
<dbReference type="HOGENOM" id="CLU_039613_37_0_6"/>
<dbReference type="EMBL" id="CP007151">
    <property type="protein sequence ID" value="AHI27902.1"/>
    <property type="molecule type" value="Genomic_DNA"/>
</dbReference>
<dbReference type="Gene3D" id="3.40.190.10">
    <property type="entry name" value="Periplasmic binding protein-like II"/>
    <property type="match status" value="2"/>
</dbReference>
<dbReference type="InterPro" id="IPR005119">
    <property type="entry name" value="LysR_subst-bd"/>
</dbReference>
<dbReference type="GO" id="GO:0006351">
    <property type="term" value="P:DNA-templated transcription"/>
    <property type="evidence" value="ECO:0007669"/>
    <property type="project" value="TreeGrafter"/>
</dbReference>
<evidence type="ECO:0000256" key="4">
    <source>
        <dbReference type="ARBA" id="ARBA00023163"/>
    </source>
</evidence>
<organism evidence="6 7">
    <name type="scientific">Marinobacter similis</name>
    <dbReference type="NCBI Taxonomy" id="1420916"/>
    <lineage>
        <taxon>Bacteria</taxon>
        <taxon>Pseudomonadati</taxon>
        <taxon>Pseudomonadota</taxon>
        <taxon>Gammaproteobacteria</taxon>
        <taxon>Pseudomonadales</taxon>
        <taxon>Marinobacteraceae</taxon>
        <taxon>Marinobacter</taxon>
    </lineage>
</organism>
<dbReference type="Gene3D" id="1.10.10.10">
    <property type="entry name" value="Winged helix-like DNA-binding domain superfamily/Winged helix DNA-binding domain"/>
    <property type="match status" value="1"/>
</dbReference>
<dbReference type="InterPro" id="IPR036388">
    <property type="entry name" value="WH-like_DNA-bd_sf"/>
</dbReference>
<dbReference type="STRING" id="1420916.AU14_02335"/>
<keyword evidence="7" id="KW-1185">Reference proteome</keyword>
<dbReference type="AlphaFoldDB" id="W5YFF1"/>
<dbReference type="PRINTS" id="PR00039">
    <property type="entry name" value="HTHLYSR"/>
</dbReference>
<keyword evidence="4" id="KW-0804">Transcription</keyword>
<sequence length="291" mass="31844">MSTKLNLPSMNGLRAFESAGRHLTFRAAAEELGVTQGAVAQQVRGLESDLGIRLFLRESRGLALTAQGRDYHAAVSRSLAQISSATERLLPSPSKVTISATPTFASKWLIPRLAEFTEQHSDIDLRVTATEKVLSFHTDGIDLAIRQGEPPPSAYHTTHLLFPQEIVAVCSPALFTDGPKRLTLGELANFPLLHDTHDLWPSFLEMLGGPTTSQIRGLRLSQTTLCIDAALAGQGVALASRFLVERDLNDGRLMQPVLETLKGEQNFYLLAPRHDHSVAAKTVSNWLKKHV</sequence>
<evidence type="ECO:0000313" key="7">
    <source>
        <dbReference type="Proteomes" id="UP000061489"/>
    </source>
</evidence>
<reference evidence="6 7" key="1">
    <citation type="journal article" date="2014" name="Genome Announc.">
        <title>Draft Genome Sequences of Marinobacter similis A3d10T and Marinobacter salarius R9SW1T.</title>
        <authorList>
            <person name="Ivanova E.P."/>
            <person name="Ng H.J."/>
            <person name="Webb H.K."/>
            <person name="Feng G."/>
            <person name="Oshima K."/>
            <person name="Hattori M."/>
            <person name="Ohkuma M."/>
            <person name="Sergeev A.F."/>
            <person name="Mikhailov V.V."/>
            <person name="Crawford R.J."/>
            <person name="Sawabe T."/>
        </authorList>
    </citation>
    <scope>NUCLEOTIDE SEQUENCE [LARGE SCALE GENOMIC DNA]</scope>
    <source>
        <strain evidence="6 7">A3d10</strain>
    </source>
</reference>
<keyword evidence="2" id="KW-0805">Transcription regulation</keyword>
<dbReference type="InterPro" id="IPR058163">
    <property type="entry name" value="LysR-type_TF_proteobact-type"/>
</dbReference>
<protein>
    <submittedName>
        <fullName evidence="6">LysR family transcriptional regulator</fullName>
    </submittedName>
</protein>
<dbReference type="PANTHER" id="PTHR30537">
    <property type="entry name" value="HTH-TYPE TRANSCRIPTIONAL REGULATOR"/>
    <property type="match status" value="1"/>
</dbReference>
<dbReference type="Pfam" id="PF00126">
    <property type="entry name" value="HTH_1"/>
    <property type="match status" value="1"/>
</dbReference>
<dbReference type="InterPro" id="IPR000847">
    <property type="entry name" value="LysR_HTH_N"/>
</dbReference>
<dbReference type="GO" id="GO:0003700">
    <property type="term" value="F:DNA-binding transcription factor activity"/>
    <property type="evidence" value="ECO:0007669"/>
    <property type="project" value="InterPro"/>
</dbReference>
<comment type="similarity">
    <text evidence="1">Belongs to the LysR transcriptional regulatory family.</text>
</comment>
<dbReference type="Pfam" id="PF03466">
    <property type="entry name" value="LysR_substrate"/>
    <property type="match status" value="1"/>
</dbReference>
<dbReference type="CDD" id="cd08432">
    <property type="entry name" value="PBP2_GcdR_TrpI_HvrB_AmpR_like"/>
    <property type="match status" value="1"/>
</dbReference>
<dbReference type="OrthoDB" id="5877876at2"/>
<evidence type="ECO:0000313" key="6">
    <source>
        <dbReference type="EMBL" id="AHI27902.1"/>
    </source>
</evidence>
<name>W5YFF1_9GAMM</name>
<evidence type="ECO:0000259" key="5">
    <source>
        <dbReference type="PROSITE" id="PS50931"/>
    </source>
</evidence>
<proteinExistence type="inferred from homology"/>
<dbReference type="SUPFAM" id="SSF53850">
    <property type="entry name" value="Periplasmic binding protein-like II"/>
    <property type="match status" value="1"/>
</dbReference>
<gene>
    <name evidence="6" type="ORF">AU14_02335</name>
</gene>
<dbReference type="PANTHER" id="PTHR30537:SF26">
    <property type="entry name" value="GLYCINE CLEAVAGE SYSTEM TRANSCRIPTIONAL ACTIVATOR"/>
    <property type="match status" value="1"/>
</dbReference>
<dbReference type="InterPro" id="IPR036390">
    <property type="entry name" value="WH_DNA-bd_sf"/>
</dbReference>
<dbReference type="Proteomes" id="UP000061489">
    <property type="component" value="Chromosome"/>
</dbReference>
<evidence type="ECO:0000256" key="1">
    <source>
        <dbReference type="ARBA" id="ARBA00009437"/>
    </source>
</evidence>
<keyword evidence="3" id="KW-0238">DNA-binding</keyword>
<dbReference type="GO" id="GO:0043565">
    <property type="term" value="F:sequence-specific DNA binding"/>
    <property type="evidence" value="ECO:0007669"/>
    <property type="project" value="TreeGrafter"/>
</dbReference>
<evidence type="ECO:0000256" key="3">
    <source>
        <dbReference type="ARBA" id="ARBA00023125"/>
    </source>
</evidence>
<dbReference type="RefSeq" id="WP_041338540.1">
    <property type="nucleotide sequence ID" value="NZ_CP007151.1"/>
</dbReference>